<dbReference type="GO" id="GO:0046061">
    <property type="term" value="P:dATP catabolic process"/>
    <property type="evidence" value="ECO:0007669"/>
    <property type="project" value="TreeGrafter"/>
</dbReference>
<dbReference type="InterPro" id="IPR048011">
    <property type="entry name" value="NTP-PPase_MazG-like_C"/>
</dbReference>
<dbReference type="SUPFAM" id="SSF101386">
    <property type="entry name" value="all-alpha NTP pyrophosphatases"/>
    <property type="match status" value="2"/>
</dbReference>
<feature type="domain" description="NTP pyrophosphohydrolase MazG-like" evidence="5">
    <location>
        <begin position="29"/>
        <end position="102"/>
    </location>
</feature>
<dbReference type="PANTHER" id="PTHR30522">
    <property type="entry name" value="NUCLEOSIDE TRIPHOSPHATE PYROPHOSPHOHYDROLASE"/>
    <property type="match status" value="1"/>
</dbReference>
<dbReference type="GO" id="GO:0046076">
    <property type="term" value="P:dTTP catabolic process"/>
    <property type="evidence" value="ECO:0007669"/>
    <property type="project" value="TreeGrafter"/>
</dbReference>
<comment type="catalytic activity">
    <reaction evidence="1">
        <text>ATP + H2O = AMP + diphosphate + H(+)</text>
        <dbReference type="Rhea" id="RHEA:14245"/>
        <dbReference type="ChEBI" id="CHEBI:15377"/>
        <dbReference type="ChEBI" id="CHEBI:15378"/>
        <dbReference type="ChEBI" id="CHEBI:30616"/>
        <dbReference type="ChEBI" id="CHEBI:33019"/>
        <dbReference type="ChEBI" id="CHEBI:456215"/>
        <dbReference type="EC" id="3.6.1.8"/>
    </reaction>
</comment>
<reference evidence="6" key="1">
    <citation type="journal article" date="2020" name="mSystems">
        <title>Genome- and Community-Level Interaction Insights into Carbon Utilization and Element Cycling Functions of Hydrothermarchaeota in Hydrothermal Sediment.</title>
        <authorList>
            <person name="Zhou Z."/>
            <person name="Liu Y."/>
            <person name="Xu W."/>
            <person name="Pan J."/>
            <person name="Luo Z.H."/>
            <person name="Li M."/>
        </authorList>
    </citation>
    <scope>NUCLEOTIDE SEQUENCE [LARGE SCALE GENOMIC DNA]</scope>
    <source>
        <strain evidence="6">HyVt-527</strain>
    </source>
</reference>
<evidence type="ECO:0000313" key="6">
    <source>
        <dbReference type="EMBL" id="HHJ53335.1"/>
    </source>
</evidence>
<dbReference type="EMBL" id="DROD01000583">
    <property type="protein sequence ID" value="HHJ53335.1"/>
    <property type="molecule type" value="Genomic_DNA"/>
</dbReference>
<name>A0A7V5PR15_CALAY</name>
<dbReference type="InterPro" id="IPR048015">
    <property type="entry name" value="NTP-PPase_MazG-like_N"/>
</dbReference>
<comment type="similarity">
    <text evidence="2">Belongs to the nucleoside triphosphate pyrophosphohydrolase family.</text>
</comment>
<dbReference type="Pfam" id="PF03819">
    <property type="entry name" value="MazG"/>
    <property type="match status" value="2"/>
</dbReference>
<dbReference type="InterPro" id="IPR011551">
    <property type="entry name" value="NTP_PyrPHydrolase_MazG"/>
</dbReference>
<accession>A0A7V5PR15</accession>
<evidence type="ECO:0000259" key="5">
    <source>
        <dbReference type="Pfam" id="PF03819"/>
    </source>
</evidence>
<dbReference type="GO" id="GO:0046052">
    <property type="term" value="P:UTP catabolic process"/>
    <property type="evidence" value="ECO:0007669"/>
    <property type="project" value="TreeGrafter"/>
</dbReference>
<protein>
    <recommendedName>
        <fullName evidence="4">Nucleoside triphosphate pyrophosphohydrolase</fullName>
        <ecNumber evidence="3">3.6.1.8</ecNumber>
    </recommendedName>
</protein>
<dbReference type="FunFam" id="1.10.287.1080:FF:000001">
    <property type="entry name" value="Nucleoside triphosphate pyrophosphohydrolase"/>
    <property type="match status" value="1"/>
</dbReference>
<dbReference type="Gene3D" id="1.10.287.1080">
    <property type="entry name" value="MazG-like"/>
    <property type="match status" value="2"/>
</dbReference>
<evidence type="ECO:0000256" key="2">
    <source>
        <dbReference type="ARBA" id="ARBA00061115"/>
    </source>
</evidence>
<proteinExistence type="inferred from homology"/>
<organism evidence="6">
    <name type="scientific">Caldithrix abyssi</name>
    <dbReference type="NCBI Taxonomy" id="187145"/>
    <lineage>
        <taxon>Bacteria</taxon>
        <taxon>Pseudomonadati</taxon>
        <taxon>Calditrichota</taxon>
        <taxon>Calditrichia</taxon>
        <taxon>Calditrichales</taxon>
        <taxon>Calditrichaceae</taxon>
        <taxon>Caldithrix</taxon>
    </lineage>
</organism>
<dbReference type="GO" id="GO:0006203">
    <property type="term" value="P:dGTP catabolic process"/>
    <property type="evidence" value="ECO:0007669"/>
    <property type="project" value="TreeGrafter"/>
</dbReference>
<sequence length="257" mass="30367">MVGKERYKTEDLLNIMKYLRRECPWDAKQTHHSLRQYLLEETYEVLETIDQENWRELAPELGDLLLQIVFHSEIAAEQGRFEFEDVVTAISKKLIERHPHVFAEGAAQTAEEVQNNWEHSKLRNERRPSLLDGVPKQAPALLQAQRLQEKAATVGFDWAELQPVLDKFEEEWQELKTEIKAGDARRISDELGDLLFSLVNIGRFLQINAEDALRGTNRKFIRRFQYVENRFQNDPRKMKQASLEEMDRFWDEAKRNE</sequence>
<dbReference type="EC" id="3.6.1.8" evidence="3"/>
<dbReference type="InterPro" id="IPR004518">
    <property type="entry name" value="MazG-like_dom"/>
</dbReference>
<dbReference type="CDD" id="cd11528">
    <property type="entry name" value="NTP-PPase_MazG_Nterm"/>
    <property type="match status" value="1"/>
</dbReference>
<dbReference type="AlphaFoldDB" id="A0A7V5PR15"/>
<dbReference type="CDD" id="cd11529">
    <property type="entry name" value="NTP-PPase_MazG_Cterm"/>
    <property type="match status" value="1"/>
</dbReference>
<dbReference type="PANTHER" id="PTHR30522:SF0">
    <property type="entry name" value="NUCLEOSIDE TRIPHOSPHATE PYROPHOSPHOHYDROLASE"/>
    <property type="match status" value="1"/>
</dbReference>
<keyword evidence="6" id="KW-0378">Hydrolase</keyword>
<dbReference type="GO" id="GO:0046047">
    <property type="term" value="P:TTP catabolic process"/>
    <property type="evidence" value="ECO:0007669"/>
    <property type="project" value="TreeGrafter"/>
</dbReference>
<evidence type="ECO:0000256" key="1">
    <source>
        <dbReference type="ARBA" id="ARBA00052141"/>
    </source>
</evidence>
<comment type="caution">
    <text evidence="6">The sequence shown here is derived from an EMBL/GenBank/DDBJ whole genome shotgun (WGS) entry which is preliminary data.</text>
</comment>
<dbReference type="GO" id="GO:0047693">
    <property type="term" value="F:ATP diphosphatase activity"/>
    <property type="evidence" value="ECO:0007669"/>
    <property type="project" value="UniProtKB-EC"/>
</dbReference>
<feature type="domain" description="NTP pyrophosphohydrolase MazG-like" evidence="5">
    <location>
        <begin position="168"/>
        <end position="225"/>
    </location>
</feature>
<evidence type="ECO:0000256" key="3">
    <source>
        <dbReference type="ARBA" id="ARBA00066372"/>
    </source>
</evidence>
<dbReference type="FunFam" id="1.10.287.1080:FF:000003">
    <property type="entry name" value="Nucleoside triphosphate pyrophosphohydrolase"/>
    <property type="match status" value="1"/>
</dbReference>
<dbReference type="NCBIfam" id="NF007113">
    <property type="entry name" value="PRK09562.1"/>
    <property type="match status" value="1"/>
</dbReference>
<gene>
    <name evidence="6" type="ORF">ENJ89_09095</name>
</gene>
<dbReference type="Proteomes" id="UP000886124">
    <property type="component" value="Unassembled WGS sequence"/>
</dbReference>
<evidence type="ECO:0000256" key="4">
    <source>
        <dbReference type="ARBA" id="ARBA00074799"/>
    </source>
</evidence>
<dbReference type="NCBIfam" id="TIGR00444">
    <property type="entry name" value="mazG"/>
    <property type="match status" value="1"/>
</dbReference>
<dbReference type="GO" id="GO:0006950">
    <property type="term" value="P:response to stress"/>
    <property type="evidence" value="ECO:0007669"/>
    <property type="project" value="UniProtKB-ARBA"/>
</dbReference>
<dbReference type="GO" id="GO:0046081">
    <property type="term" value="P:dUTP catabolic process"/>
    <property type="evidence" value="ECO:0007669"/>
    <property type="project" value="TreeGrafter"/>
</dbReference>